<dbReference type="AlphaFoldDB" id="A0A4D6KM43"/>
<dbReference type="Proteomes" id="UP000501690">
    <property type="component" value="Linkage Group LG1"/>
</dbReference>
<accession>A0A4D6KM43</accession>
<dbReference type="EMBL" id="CP039345">
    <property type="protein sequence ID" value="QCD78562.1"/>
    <property type="molecule type" value="Genomic_DNA"/>
</dbReference>
<name>A0A4D6KM43_VIGUN</name>
<gene>
    <name evidence="1" type="ORF">DEO72_LG1g2198</name>
</gene>
<protein>
    <submittedName>
        <fullName evidence="1">Uncharacterized protein</fullName>
    </submittedName>
</protein>
<evidence type="ECO:0000313" key="1">
    <source>
        <dbReference type="EMBL" id="QCD78562.1"/>
    </source>
</evidence>
<organism evidence="1 2">
    <name type="scientific">Vigna unguiculata</name>
    <name type="common">Cowpea</name>
    <dbReference type="NCBI Taxonomy" id="3917"/>
    <lineage>
        <taxon>Eukaryota</taxon>
        <taxon>Viridiplantae</taxon>
        <taxon>Streptophyta</taxon>
        <taxon>Embryophyta</taxon>
        <taxon>Tracheophyta</taxon>
        <taxon>Spermatophyta</taxon>
        <taxon>Magnoliopsida</taxon>
        <taxon>eudicotyledons</taxon>
        <taxon>Gunneridae</taxon>
        <taxon>Pentapetalae</taxon>
        <taxon>rosids</taxon>
        <taxon>fabids</taxon>
        <taxon>Fabales</taxon>
        <taxon>Fabaceae</taxon>
        <taxon>Papilionoideae</taxon>
        <taxon>50 kb inversion clade</taxon>
        <taxon>NPAAA clade</taxon>
        <taxon>indigoferoid/millettioid clade</taxon>
        <taxon>Phaseoleae</taxon>
        <taxon>Vigna</taxon>
    </lineage>
</organism>
<keyword evidence="2" id="KW-1185">Reference proteome</keyword>
<sequence length="169" mass="17678">MEACGCFDFFSGDAHSMVVHGDFALAAFSGVAVTGSEVLRRFTLAVCDGSAAGFDAVLLWFAGSVADAVVLLLRSGARWCRDEARPASVAVMVVRGTSFAEVMVSGVEALVAGAEARCCSGGSCADISAAAMRREDDSRWWLQPWCGGAAEKMVAMEVARRGGCYCANE</sequence>
<reference evidence="1 2" key="1">
    <citation type="submission" date="2019-04" db="EMBL/GenBank/DDBJ databases">
        <title>An improved genome assembly and genetic linkage map for asparagus bean, Vigna unguiculata ssp. sesquipedialis.</title>
        <authorList>
            <person name="Xia Q."/>
            <person name="Zhang R."/>
            <person name="Dong Y."/>
        </authorList>
    </citation>
    <scope>NUCLEOTIDE SEQUENCE [LARGE SCALE GENOMIC DNA]</scope>
    <source>
        <tissue evidence="1">Leaf</tissue>
    </source>
</reference>
<proteinExistence type="predicted"/>
<evidence type="ECO:0000313" key="2">
    <source>
        <dbReference type="Proteomes" id="UP000501690"/>
    </source>
</evidence>